<dbReference type="Pfam" id="PF06445">
    <property type="entry name" value="GyrI-like"/>
    <property type="match status" value="1"/>
</dbReference>
<dbReference type="SMART" id="SM00871">
    <property type="entry name" value="AraC_E_bind"/>
    <property type="match status" value="1"/>
</dbReference>
<dbReference type="RefSeq" id="WP_069938444.1">
    <property type="nucleotide sequence ID" value="NZ_MAMP01000021.1"/>
</dbReference>
<sequence>MNPKIVDVRAVTVVGYEMSGTQEEIAALRPEWKERFLEAAGQIPEQTDGHLMDICLKRAGQLYTHCIAMEVNHIDIIPAGMSSLTIPAGSYALLEFHGEAEEVKYGFRSILTWAREHNVRLDANEFRIHVTVSDGHHHLYWRLADKRSEAIEEAV</sequence>
<evidence type="ECO:0000313" key="3">
    <source>
        <dbReference type="Proteomes" id="UP000095658"/>
    </source>
</evidence>
<accession>A0A1E7DP27</accession>
<evidence type="ECO:0000259" key="1">
    <source>
        <dbReference type="SMART" id="SM00871"/>
    </source>
</evidence>
<gene>
    <name evidence="2" type="ORF">BA724_05990</name>
</gene>
<evidence type="ECO:0000313" key="2">
    <source>
        <dbReference type="EMBL" id="OES44821.1"/>
    </source>
</evidence>
<reference evidence="2 3" key="1">
    <citation type="submission" date="2016-06" db="EMBL/GenBank/DDBJ databases">
        <title>Domibacillus iocasae genome sequencing.</title>
        <authorList>
            <person name="Verma A."/>
            <person name="Pal Y."/>
            <person name="Ojha A.K."/>
            <person name="Krishnamurthi S."/>
        </authorList>
    </citation>
    <scope>NUCLEOTIDE SEQUENCE [LARGE SCALE GENOMIC DNA]</scope>
    <source>
        <strain evidence="2 3">DSM 29979</strain>
    </source>
</reference>
<dbReference type="EMBL" id="MAMP01000021">
    <property type="protein sequence ID" value="OES44821.1"/>
    <property type="molecule type" value="Genomic_DNA"/>
</dbReference>
<dbReference type="AlphaFoldDB" id="A0A1E7DP27"/>
<dbReference type="InterPro" id="IPR010499">
    <property type="entry name" value="AraC_E-bd"/>
</dbReference>
<name>A0A1E7DP27_9BACI</name>
<feature type="domain" description="AraC effector-binding" evidence="1">
    <location>
        <begin position="1"/>
        <end position="144"/>
    </location>
</feature>
<dbReference type="SUPFAM" id="SSF55136">
    <property type="entry name" value="Probable bacterial effector-binding domain"/>
    <property type="match status" value="1"/>
</dbReference>
<comment type="caution">
    <text evidence="2">The sequence shown here is derived from an EMBL/GenBank/DDBJ whole genome shotgun (WGS) entry which is preliminary data.</text>
</comment>
<dbReference type="InterPro" id="IPR029442">
    <property type="entry name" value="GyrI-like"/>
</dbReference>
<dbReference type="STRING" id="1714016.BA724_05990"/>
<dbReference type="OrthoDB" id="2593454at2"/>
<dbReference type="Proteomes" id="UP000095658">
    <property type="component" value="Unassembled WGS sequence"/>
</dbReference>
<protein>
    <recommendedName>
        <fullName evidence="1">AraC effector-binding domain-containing protein</fullName>
    </recommendedName>
</protein>
<keyword evidence="3" id="KW-1185">Reference proteome</keyword>
<organism evidence="2 3">
    <name type="scientific">Domibacillus iocasae</name>
    <dbReference type="NCBI Taxonomy" id="1714016"/>
    <lineage>
        <taxon>Bacteria</taxon>
        <taxon>Bacillati</taxon>
        <taxon>Bacillota</taxon>
        <taxon>Bacilli</taxon>
        <taxon>Bacillales</taxon>
        <taxon>Bacillaceae</taxon>
        <taxon>Domibacillus</taxon>
    </lineage>
</organism>
<proteinExistence type="predicted"/>
<dbReference type="InterPro" id="IPR011256">
    <property type="entry name" value="Reg_factor_effector_dom_sf"/>
</dbReference>
<dbReference type="Gene3D" id="3.20.80.10">
    <property type="entry name" value="Regulatory factor, effector binding domain"/>
    <property type="match status" value="1"/>
</dbReference>